<evidence type="ECO:0000259" key="6">
    <source>
        <dbReference type="Pfam" id="PF03168"/>
    </source>
</evidence>
<dbReference type="GO" id="GO:0009506">
    <property type="term" value="C:plasmodesma"/>
    <property type="evidence" value="ECO:0007669"/>
    <property type="project" value="TreeGrafter"/>
</dbReference>
<evidence type="ECO:0000256" key="5">
    <source>
        <dbReference type="SAM" id="Phobius"/>
    </source>
</evidence>
<dbReference type="PANTHER" id="PTHR31415:SF51">
    <property type="entry name" value="LATE EMBRYOGENESIS ABUNDANT (LEA) HYDROXYPROLINE-RICH GLYCOPROTEIN FAMILY"/>
    <property type="match status" value="1"/>
</dbReference>
<feature type="transmembrane region" description="Helical" evidence="5">
    <location>
        <begin position="103"/>
        <end position="125"/>
    </location>
</feature>
<proteinExistence type="predicted"/>
<reference evidence="7" key="1">
    <citation type="submission" date="2020-06" db="EMBL/GenBank/DDBJ databases">
        <authorList>
            <person name="Li T."/>
            <person name="Hu X."/>
            <person name="Zhang T."/>
            <person name="Song X."/>
            <person name="Zhang H."/>
            <person name="Dai N."/>
            <person name="Sheng W."/>
            <person name="Hou X."/>
            <person name="Wei L."/>
        </authorList>
    </citation>
    <scope>NUCLEOTIDE SEQUENCE</scope>
    <source>
        <strain evidence="7">KEN8</strain>
        <tissue evidence="7">Leaf</tissue>
    </source>
</reference>
<comment type="subcellular location">
    <subcellularLocation>
        <location evidence="1">Membrane</location>
        <topology evidence="1">Single-pass membrane protein</topology>
    </subcellularLocation>
</comment>
<evidence type="ECO:0000256" key="1">
    <source>
        <dbReference type="ARBA" id="ARBA00004167"/>
    </source>
</evidence>
<dbReference type="InterPro" id="IPR044839">
    <property type="entry name" value="NDR1-like"/>
</dbReference>
<dbReference type="AlphaFoldDB" id="A0AAW2NTT6"/>
<evidence type="ECO:0000313" key="7">
    <source>
        <dbReference type="EMBL" id="KAL0346970.1"/>
    </source>
</evidence>
<gene>
    <name evidence="7" type="ORF">Scaly_1713000</name>
</gene>
<dbReference type="InterPro" id="IPR004864">
    <property type="entry name" value="LEA_2"/>
</dbReference>
<dbReference type="Pfam" id="PF03168">
    <property type="entry name" value="LEA_2"/>
    <property type="match status" value="1"/>
</dbReference>
<sequence>MQLLCRPSKKQARTGLVVCRPSKKLEQGGSVGNAGTLLKSAEVIELEPDTFTPLIHGRYRTLADRNRSSLSLYTSLPPPQLPPTMPEKVGSGQKSKRRILRKCFAVLFVFNFIILLALLITWAILQPKKPRFTLQEATFFTLNVSATNLVSAAIQLTVEAHNPNSRVGIYYDKVDVYATYRNQQITNYTGIPPFYQGHKDDNIWSPFIYGNNAPVAPYNGLALSQDQWNGDVRLIIKIDGRVKWKVGSFVSRHYHIHIACPAHILLDYTNKTGVLIGNKTVYDLSQSCSVYV</sequence>
<evidence type="ECO:0000256" key="2">
    <source>
        <dbReference type="ARBA" id="ARBA00022692"/>
    </source>
</evidence>
<dbReference type="EMBL" id="JACGWM010000010">
    <property type="protein sequence ID" value="KAL0346970.1"/>
    <property type="molecule type" value="Genomic_DNA"/>
</dbReference>
<evidence type="ECO:0000256" key="3">
    <source>
        <dbReference type="ARBA" id="ARBA00022989"/>
    </source>
</evidence>
<name>A0AAW2NTT6_9LAMI</name>
<dbReference type="GO" id="GO:0098542">
    <property type="term" value="P:defense response to other organism"/>
    <property type="evidence" value="ECO:0007669"/>
    <property type="project" value="InterPro"/>
</dbReference>
<accession>A0AAW2NTT6</accession>
<evidence type="ECO:0000256" key="4">
    <source>
        <dbReference type="ARBA" id="ARBA00023136"/>
    </source>
</evidence>
<protein>
    <submittedName>
        <fullName evidence="7">NDR1/HIN1-like protein 1</fullName>
    </submittedName>
</protein>
<comment type="caution">
    <text evidence="7">The sequence shown here is derived from an EMBL/GenBank/DDBJ whole genome shotgun (WGS) entry which is preliminary data.</text>
</comment>
<keyword evidence="4 5" id="KW-0472">Membrane</keyword>
<dbReference type="GO" id="GO:0005886">
    <property type="term" value="C:plasma membrane"/>
    <property type="evidence" value="ECO:0007669"/>
    <property type="project" value="TreeGrafter"/>
</dbReference>
<keyword evidence="2 5" id="KW-0812">Transmembrane</keyword>
<keyword evidence="3 5" id="KW-1133">Transmembrane helix</keyword>
<dbReference type="PANTHER" id="PTHR31415">
    <property type="entry name" value="OS05G0367900 PROTEIN"/>
    <property type="match status" value="1"/>
</dbReference>
<reference evidence="7" key="2">
    <citation type="journal article" date="2024" name="Plant">
        <title>Genomic evolution and insights into agronomic trait innovations of Sesamum species.</title>
        <authorList>
            <person name="Miao H."/>
            <person name="Wang L."/>
            <person name="Qu L."/>
            <person name="Liu H."/>
            <person name="Sun Y."/>
            <person name="Le M."/>
            <person name="Wang Q."/>
            <person name="Wei S."/>
            <person name="Zheng Y."/>
            <person name="Lin W."/>
            <person name="Duan Y."/>
            <person name="Cao H."/>
            <person name="Xiong S."/>
            <person name="Wang X."/>
            <person name="Wei L."/>
            <person name="Li C."/>
            <person name="Ma Q."/>
            <person name="Ju M."/>
            <person name="Zhao R."/>
            <person name="Li G."/>
            <person name="Mu C."/>
            <person name="Tian Q."/>
            <person name="Mei H."/>
            <person name="Zhang T."/>
            <person name="Gao T."/>
            <person name="Zhang H."/>
        </authorList>
    </citation>
    <scope>NUCLEOTIDE SEQUENCE</scope>
    <source>
        <strain evidence="7">KEN8</strain>
    </source>
</reference>
<organism evidence="7">
    <name type="scientific">Sesamum calycinum</name>
    <dbReference type="NCBI Taxonomy" id="2727403"/>
    <lineage>
        <taxon>Eukaryota</taxon>
        <taxon>Viridiplantae</taxon>
        <taxon>Streptophyta</taxon>
        <taxon>Embryophyta</taxon>
        <taxon>Tracheophyta</taxon>
        <taxon>Spermatophyta</taxon>
        <taxon>Magnoliopsida</taxon>
        <taxon>eudicotyledons</taxon>
        <taxon>Gunneridae</taxon>
        <taxon>Pentapetalae</taxon>
        <taxon>asterids</taxon>
        <taxon>lamiids</taxon>
        <taxon>Lamiales</taxon>
        <taxon>Pedaliaceae</taxon>
        <taxon>Sesamum</taxon>
    </lineage>
</organism>
<feature type="domain" description="Late embryogenesis abundant protein LEA-2 subgroup" evidence="6">
    <location>
        <begin position="157"/>
        <end position="258"/>
    </location>
</feature>